<proteinExistence type="predicted"/>
<name>A0ABT7RG72_9BACI</name>
<gene>
    <name evidence="1" type="ORF">QUG02_28580</name>
</gene>
<evidence type="ECO:0000313" key="2">
    <source>
        <dbReference type="Proteomes" id="UP001224139"/>
    </source>
</evidence>
<accession>A0ABT7RG72</accession>
<reference evidence="1 2" key="1">
    <citation type="submission" date="2023-06" db="EMBL/GenBank/DDBJ databases">
        <title>Comparative genomics of Bacillaceae isolates and their secondary metabolite potential.</title>
        <authorList>
            <person name="Song L."/>
            <person name="Nielsen L.J."/>
            <person name="Mohite O."/>
            <person name="Xu X."/>
            <person name="Weber T."/>
            <person name="Kovacs A.T."/>
        </authorList>
    </citation>
    <scope>NUCLEOTIDE SEQUENCE [LARGE SCALE GENOMIC DNA]</scope>
    <source>
        <strain evidence="1 2">DX2.1</strain>
    </source>
</reference>
<sequence>MEMPTITDKMQLILDSYSPFVTEENEVILGLEDAVLFISVDREQKGKLIIRIDRLNERVNWTAKEVLGQQ</sequence>
<dbReference type="RefSeq" id="WP_289361331.1">
    <property type="nucleotide sequence ID" value="NZ_JAUCFG010000004.1"/>
</dbReference>
<comment type="caution">
    <text evidence="1">The sequence shown here is derived from an EMBL/GenBank/DDBJ whole genome shotgun (WGS) entry which is preliminary data.</text>
</comment>
<dbReference type="EMBL" id="JAUCFG010000004">
    <property type="protein sequence ID" value="MDM5441955.1"/>
    <property type="molecule type" value="Genomic_DNA"/>
</dbReference>
<dbReference type="Proteomes" id="UP001224139">
    <property type="component" value="Unassembled WGS sequence"/>
</dbReference>
<keyword evidence="2" id="KW-1185">Reference proteome</keyword>
<evidence type="ECO:0000313" key="1">
    <source>
        <dbReference type="EMBL" id="MDM5441955.1"/>
    </source>
</evidence>
<organism evidence="1 2">
    <name type="scientific">Bacillus hominis</name>
    <dbReference type="NCBI Taxonomy" id="2817478"/>
    <lineage>
        <taxon>Bacteria</taxon>
        <taxon>Bacillati</taxon>
        <taxon>Bacillota</taxon>
        <taxon>Bacilli</taxon>
        <taxon>Bacillales</taxon>
        <taxon>Bacillaceae</taxon>
        <taxon>Bacillus</taxon>
        <taxon>Bacillus cereus group</taxon>
    </lineage>
</organism>
<protein>
    <submittedName>
        <fullName evidence="1">Uncharacterized protein</fullName>
    </submittedName>
</protein>